<keyword evidence="2" id="KW-1185">Reference proteome</keyword>
<accession>A0A0C3ETD8</accession>
<proteinExistence type="predicted"/>
<evidence type="ECO:0000313" key="1">
    <source>
        <dbReference type="EMBL" id="KIM71071.1"/>
    </source>
</evidence>
<protein>
    <submittedName>
        <fullName evidence="1">Uncharacterized protein</fullName>
    </submittedName>
</protein>
<dbReference type="AlphaFoldDB" id="A0A0C3ETD8"/>
<evidence type="ECO:0000313" key="2">
    <source>
        <dbReference type="Proteomes" id="UP000054166"/>
    </source>
</evidence>
<dbReference type="STRING" id="765440.A0A0C3ETD8"/>
<dbReference type="HOGENOM" id="CLU_003703_6_0_1"/>
<dbReference type="EMBL" id="KN833520">
    <property type="protein sequence ID" value="KIM71071.1"/>
    <property type="molecule type" value="Genomic_DNA"/>
</dbReference>
<sequence length="119" mass="14252">GQRSDTLPWFWRFGDVGNSGGPRMQECMYSDCPLSWLRAKARFCRWSEELTLVGYEMQWTVNWFRWKENQWRQRLKDLDDEERPPGMDAYCHKQVGLWGSLADEARDRFSTHLGRPLFS</sequence>
<reference evidence="1 2" key="1">
    <citation type="submission" date="2014-04" db="EMBL/GenBank/DDBJ databases">
        <authorList>
            <consortium name="DOE Joint Genome Institute"/>
            <person name="Kuo A."/>
            <person name="Tarkka M."/>
            <person name="Buscot F."/>
            <person name="Kohler A."/>
            <person name="Nagy L.G."/>
            <person name="Floudas D."/>
            <person name="Copeland A."/>
            <person name="Barry K.W."/>
            <person name="Cichocki N."/>
            <person name="Veneault-Fourrey C."/>
            <person name="LaButti K."/>
            <person name="Lindquist E.A."/>
            <person name="Lipzen A."/>
            <person name="Lundell T."/>
            <person name="Morin E."/>
            <person name="Murat C."/>
            <person name="Sun H."/>
            <person name="Tunlid A."/>
            <person name="Henrissat B."/>
            <person name="Grigoriev I.V."/>
            <person name="Hibbett D.S."/>
            <person name="Martin F."/>
            <person name="Nordberg H.P."/>
            <person name="Cantor M.N."/>
            <person name="Hua S.X."/>
        </authorList>
    </citation>
    <scope>NUCLEOTIDE SEQUENCE [LARGE SCALE GENOMIC DNA]</scope>
    <source>
        <strain evidence="1 2">F 1598</strain>
    </source>
</reference>
<dbReference type="OrthoDB" id="3232711at2759"/>
<organism evidence="1 2">
    <name type="scientific">Piloderma croceum (strain F 1598)</name>
    <dbReference type="NCBI Taxonomy" id="765440"/>
    <lineage>
        <taxon>Eukaryota</taxon>
        <taxon>Fungi</taxon>
        <taxon>Dikarya</taxon>
        <taxon>Basidiomycota</taxon>
        <taxon>Agaricomycotina</taxon>
        <taxon>Agaricomycetes</taxon>
        <taxon>Agaricomycetidae</taxon>
        <taxon>Atheliales</taxon>
        <taxon>Atheliaceae</taxon>
        <taxon>Piloderma</taxon>
    </lineage>
</organism>
<name>A0A0C3ETD8_PILCF</name>
<dbReference type="Proteomes" id="UP000054166">
    <property type="component" value="Unassembled WGS sequence"/>
</dbReference>
<feature type="non-terminal residue" evidence="1">
    <location>
        <position position="1"/>
    </location>
</feature>
<dbReference type="InParanoid" id="A0A0C3ETD8"/>
<gene>
    <name evidence="1" type="ORF">PILCRDRAFT_83157</name>
</gene>
<reference evidence="2" key="2">
    <citation type="submission" date="2015-01" db="EMBL/GenBank/DDBJ databases">
        <title>Evolutionary Origins and Diversification of the Mycorrhizal Mutualists.</title>
        <authorList>
            <consortium name="DOE Joint Genome Institute"/>
            <consortium name="Mycorrhizal Genomics Consortium"/>
            <person name="Kohler A."/>
            <person name="Kuo A."/>
            <person name="Nagy L.G."/>
            <person name="Floudas D."/>
            <person name="Copeland A."/>
            <person name="Barry K.W."/>
            <person name="Cichocki N."/>
            <person name="Veneault-Fourrey C."/>
            <person name="LaButti K."/>
            <person name="Lindquist E.A."/>
            <person name="Lipzen A."/>
            <person name="Lundell T."/>
            <person name="Morin E."/>
            <person name="Murat C."/>
            <person name="Riley R."/>
            <person name="Ohm R."/>
            <person name="Sun H."/>
            <person name="Tunlid A."/>
            <person name="Henrissat B."/>
            <person name="Grigoriev I.V."/>
            <person name="Hibbett D.S."/>
            <person name="Martin F."/>
        </authorList>
    </citation>
    <scope>NUCLEOTIDE SEQUENCE [LARGE SCALE GENOMIC DNA]</scope>
    <source>
        <strain evidence="2">F 1598</strain>
    </source>
</reference>